<gene>
    <name evidence="2" type="ORF">EDS130_LOCUS43058</name>
</gene>
<sequence length="294" mass="33757">MTLRSLQKWTFKKVSNYNLFMLEENDYDEEDDLNDPAVVLKHQKYKTRLYIVLVTVCLYILVYSNLVKTESQTVIVSYITLDIFNDLSSKYGQNLSCPCTTTTVPLENFMSNNISMHPICQSYFVDSEWIDGLYFENASSFVNWDFRKTAYSQFKILSQFCSLSKETIIQIQQNVNKTQLITIEIHSKLQLELEVDAHVQFHNNIALGQMISFLDYLKTTITRNNFVSALGTNHIFSVQSDMTNTHRPFAQALAFVTSQQPPVEPCGLYGFKLATAFNSLPIDEIYMSVDALIA</sequence>
<protein>
    <submittedName>
        <fullName evidence="2">Uncharacterized protein</fullName>
    </submittedName>
</protein>
<evidence type="ECO:0000256" key="1">
    <source>
        <dbReference type="SAM" id="Phobius"/>
    </source>
</evidence>
<accession>A0A815TN88</accession>
<evidence type="ECO:0000313" key="3">
    <source>
        <dbReference type="Proteomes" id="UP000663852"/>
    </source>
</evidence>
<dbReference type="EMBL" id="CAJNOJ010000674">
    <property type="protein sequence ID" value="CAF1507995.1"/>
    <property type="molecule type" value="Genomic_DNA"/>
</dbReference>
<name>A0A815TN88_ADIRI</name>
<organism evidence="2 3">
    <name type="scientific">Adineta ricciae</name>
    <name type="common">Rotifer</name>
    <dbReference type="NCBI Taxonomy" id="249248"/>
    <lineage>
        <taxon>Eukaryota</taxon>
        <taxon>Metazoa</taxon>
        <taxon>Spiralia</taxon>
        <taxon>Gnathifera</taxon>
        <taxon>Rotifera</taxon>
        <taxon>Eurotatoria</taxon>
        <taxon>Bdelloidea</taxon>
        <taxon>Adinetida</taxon>
        <taxon>Adinetidae</taxon>
        <taxon>Adineta</taxon>
    </lineage>
</organism>
<evidence type="ECO:0000313" key="2">
    <source>
        <dbReference type="EMBL" id="CAF1507995.1"/>
    </source>
</evidence>
<feature type="transmembrane region" description="Helical" evidence="1">
    <location>
        <begin position="49"/>
        <end position="67"/>
    </location>
</feature>
<reference evidence="2" key="1">
    <citation type="submission" date="2021-02" db="EMBL/GenBank/DDBJ databases">
        <authorList>
            <person name="Nowell W R."/>
        </authorList>
    </citation>
    <scope>NUCLEOTIDE SEQUENCE</scope>
</reference>
<comment type="caution">
    <text evidence="2">The sequence shown here is derived from an EMBL/GenBank/DDBJ whole genome shotgun (WGS) entry which is preliminary data.</text>
</comment>
<dbReference type="AlphaFoldDB" id="A0A815TN88"/>
<proteinExistence type="predicted"/>
<keyword evidence="1" id="KW-1133">Transmembrane helix</keyword>
<keyword evidence="1" id="KW-0812">Transmembrane</keyword>
<dbReference type="Proteomes" id="UP000663852">
    <property type="component" value="Unassembled WGS sequence"/>
</dbReference>
<keyword evidence="1" id="KW-0472">Membrane</keyword>